<dbReference type="AlphaFoldDB" id="A0A1R1I363"/>
<reference evidence="1 2" key="1">
    <citation type="submission" date="2016-10" db="EMBL/GenBank/DDBJ databases">
        <title>Alkaliphiles isolated from bioreactors.</title>
        <authorList>
            <person name="Salah Z."/>
            <person name="Rout S.P."/>
            <person name="Humphreys P.N."/>
        </authorList>
    </citation>
    <scope>NUCLEOTIDE SEQUENCE [LARGE SCALE GENOMIC DNA]</scope>
    <source>
        <strain evidence="1 2">ZS02</strain>
    </source>
</reference>
<protein>
    <recommendedName>
        <fullName evidence="3">Ni,Fe-hydrogenase I large subunit</fullName>
    </recommendedName>
</protein>
<evidence type="ECO:0000313" key="1">
    <source>
        <dbReference type="EMBL" id="OMG53137.1"/>
    </source>
</evidence>
<accession>A0A1R1I363</accession>
<dbReference type="RefSeq" id="WP_076095881.1">
    <property type="nucleotide sequence ID" value="NZ_MTHD01000004.1"/>
</dbReference>
<comment type="caution">
    <text evidence="1">The sequence shown here is derived from an EMBL/GenBank/DDBJ whole genome shotgun (WGS) entry which is preliminary data.</text>
</comment>
<dbReference type="SUPFAM" id="SSF56762">
    <property type="entry name" value="HydB/Nqo4-like"/>
    <property type="match status" value="1"/>
</dbReference>
<evidence type="ECO:0000313" key="2">
    <source>
        <dbReference type="Proteomes" id="UP000187526"/>
    </source>
</evidence>
<dbReference type="Gene3D" id="1.10.645.10">
    <property type="entry name" value="Cytochrome-c3 Hydrogenase, chain B"/>
    <property type="match status" value="1"/>
</dbReference>
<sequence>MNPAGTLQIRAAFTDGSVRIDAVVLERPAMTRLFVGQNPDAAVRLVPHLYALCAEAQRFTAQAALAVADGRQFERSALDDRLLWLEMLHENLWRLLLDWPVACGLVPARDEFAAWRSARLGVDGLAATRRLIDETLCPLVEKCRKTLVDRNIAPNWPTPDPAAWLVWWQAGGSSPQVPPRPPAPNDIAAAWLARIADVARAAAALEASQPFPLVAAGGDGVGVAQSVTARGILTHAIAIEQGKVKRYHLEAPTDACFAGPQALAALLAGRCFESAGAARIGLETAILALDPCLPYEVEWKDA</sequence>
<dbReference type="STRING" id="418702.BJN45_12965"/>
<dbReference type="InterPro" id="IPR029014">
    <property type="entry name" value="NiFe-Hase_large"/>
</dbReference>
<keyword evidence="2" id="KW-1185">Reference proteome</keyword>
<dbReference type="EMBL" id="MTHD01000004">
    <property type="protein sequence ID" value="OMG53137.1"/>
    <property type="molecule type" value="Genomic_DNA"/>
</dbReference>
<dbReference type="OrthoDB" id="9157196at2"/>
<name>A0A1R1I363_9RHOO</name>
<gene>
    <name evidence="1" type="ORF">BJN45_12965</name>
</gene>
<dbReference type="Proteomes" id="UP000187526">
    <property type="component" value="Unassembled WGS sequence"/>
</dbReference>
<evidence type="ECO:0008006" key="3">
    <source>
        <dbReference type="Google" id="ProtNLM"/>
    </source>
</evidence>
<proteinExistence type="predicted"/>
<organism evidence="1 2">
    <name type="scientific">Azonexus hydrophilus</name>
    <dbReference type="NCBI Taxonomy" id="418702"/>
    <lineage>
        <taxon>Bacteria</taxon>
        <taxon>Pseudomonadati</taxon>
        <taxon>Pseudomonadota</taxon>
        <taxon>Betaproteobacteria</taxon>
        <taxon>Rhodocyclales</taxon>
        <taxon>Azonexaceae</taxon>
        <taxon>Azonexus</taxon>
    </lineage>
</organism>